<evidence type="ECO:0000313" key="2">
    <source>
        <dbReference type="EMBL" id="GAA2105620.1"/>
    </source>
</evidence>
<evidence type="ECO:0000313" key="3">
    <source>
        <dbReference type="Proteomes" id="UP001500016"/>
    </source>
</evidence>
<evidence type="ECO:0000256" key="1">
    <source>
        <dbReference type="SAM" id="MobiDB-lite"/>
    </source>
</evidence>
<feature type="compositionally biased region" description="Low complexity" evidence="1">
    <location>
        <begin position="102"/>
        <end position="121"/>
    </location>
</feature>
<proteinExistence type="predicted"/>
<dbReference type="EMBL" id="BAAAPE010000039">
    <property type="protein sequence ID" value="GAA2105620.1"/>
    <property type="molecule type" value="Genomic_DNA"/>
</dbReference>
<feature type="compositionally biased region" description="Basic and acidic residues" evidence="1">
    <location>
        <begin position="1"/>
        <end position="54"/>
    </location>
</feature>
<sequence length="128" mass="14207">MSDESRTRDEGDERPTAVRREPTLNKRLDHERETETARADDALGRADEFTRDGYEEAATAAYGDAHEHEHKAAAFGADERRYEAANAYSTTVAGPPGPKNVGAQQTQGQQSAQQQQRQQSQAPKRRVP</sequence>
<dbReference type="Proteomes" id="UP001500016">
    <property type="component" value="Unassembled WGS sequence"/>
</dbReference>
<feature type="compositionally biased region" description="Basic and acidic residues" evidence="1">
    <location>
        <begin position="64"/>
        <end position="83"/>
    </location>
</feature>
<reference evidence="3" key="1">
    <citation type="journal article" date="2019" name="Int. J. Syst. Evol. Microbiol.">
        <title>The Global Catalogue of Microorganisms (GCM) 10K type strain sequencing project: providing services to taxonomists for standard genome sequencing and annotation.</title>
        <authorList>
            <consortium name="The Broad Institute Genomics Platform"/>
            <consortium name="The Broad Institute Genome Sequencing Center for Infectious Disease"/>
            <person name="Wu L."/>
            <person name="Ma J."/>
        </authorList>
    </citation>
    <scope>NUCLEOTIDE SEQUENCE [LARGE SCALE GENOMIC DNA]</scope>
    <source>
        <strain evidence="3">JCM 15478</strain>
    </source>
</reference>
<comment type="caution">
    <text evidence="2">The sequence shown here is derived from an EMBL/GenBank/DDBJ whole genome shotgun (WGS) entry which is preliminary data.</text>
</comment>
<name>A0ABP5IVZ9_9ACTN</name>
<accession>A0ABP5IVZ9</accession>
<organism evidence="2 3">
    <name type="scientific">Streptomyces albiaxialis</name>
    <dbReference type="NCBI Taxonomy" id="329523"/>
    <lineage>
        <taxon>Bacteria</taxon>
        <taxon>Bacillati</taxon>
        <taxon>Actinomycetota</taxon>
        <taxon>Actinomycetes</taxon>
        <taxon>Kitasatosporales</taxon>
        <taxon>Streptomycetaceae</taxon>
        <taxon>Streptomyces</taxon>
    </lineage>
</organism>
<protein>
    <submittedName>
        <fullName evidence="2">Uncharacterized protein</fullName>
    </submittedName>
</protein>
<gene>
    <name evidence="2" type="ORF">GCM10009801_81800</name>
</gene>
<dbReference type="RefSeq" id="WP_344535926.1">
    <property type="nucleotide sequence ID" value="NZ_BAAAPE010000039.1"/>
</dbReference>
<feature type="region of interest" description="Disordered" evidence="1">
    <location>
        <begin position="1"/>
        <end position="128"/>
    </location>
</feature>
<keyword evidence="3" id="KW-1185">Reference proteome</keyword>